<accession>A0ABT2ZGQ0</accession>
<dbReference type="PANTHER" id="PTHR43085:SF15">
    <property type="entry name" value="2-DEHYDRO-3-DEOXYGLUCONOKINASE"/>
    <property type="match status" value="1"/>
</dbReference>
<evidence type="ECO:0000259" key="4">
    <source>
        <dbReference type="Pfam" id="PF00294"/>
    </source>
</evidence>
<evidence type="ECO:0000313" key="6">
    <source>
        <dbReference type="Proteomes" id="UP001652542"/>
    </source>
</evidence>
<sequence length="317" mass="33677">MRPRIAAIGEAMVEFAPVGDGLYRRNFAGDTFNTIWHMAQLLGDAARCGFVTRVGSDKLSDDFLSLLDADGLETSGVARDPARTMGLYLIELDGVERSFQYWRGESAARHLAEDTDSLSGAIAGTDCLYLSGVTLAILSPAGRANLFEVLAAARSGGARIVFDPNFRPRLWASRDQARGATRDMLTLTDIVLPSFDDERDLWNDTSPQATIDRYAGAGAAEVVVKNGGEGVFFASNGATGFIETPPATTILDTSGAGDSFNAGYLASRLRGGTPQDAVQAGHRLACVVIAHPGARAPKRAVRDFVESGAWKAVGAFI</sequence>
<feature type="domain" description="Carbohydrate kinase PfkB" evidence="4">
    <location>
        <begin position="5"/>
        <end position="297"/>
    </location>
</feature>
<dbReference type="Gene3D" id="3.40.1190.20">
    <property type="match status" value="1"/>
</dbReference>
<name>A0ABT2ZGQ0_9RHOB</name>
<comment type="caution">
    <text evidence="5">The sequence shown here is derived from an EMBL/GenBank/DDBJ whole genome shotgun (WGS) entry which is preliminary data.</text>
</comment>
<protein>
    <submittedName>
        <fullName evidence="5">Sugar kinase</fullName>
    </submittedName>
</protein>
<comment type="similarity">
    <text evidence="1">Belongs to the carbohydrate kinase PfkB family.</text>
</comment>
<dbReference type="CDD" id="cd01166">
    <property type="entry name" value="KdgK"/>
    <property type="match status" value="1"/>
</dbReference>
<dbReference type="GO" id="GO:0016301">
    <property type="term" value="F:kinase activity"/>
    <property type="evidence" value="ECO:0007669"/>
    <property type="project" value="UniProtKB-KW"/>
</dbReference>
<keyword evidence="3 5" id="KW-0418">Kinase</keyword>
<dbReference type="InterPro" id="IPR050306">
    <property type="entry name" value="PfkB_Carbo_kinase"/>
</dbReference>
<dbReference type="EMBL" id="JAOWKY010000005">
    <property type="protein sequence ID" value="MCV2870317.1"/>
    <property type="molecule type" value="Genomic_DNA"/>
</dbReference>
<evidence type="ECO:0000256" key="3">
    <source>
        <dbReference type="ARBA" id="ARBA00022777"/>
    </source>
</evidence>
<evidence type="ECO:0000256" key="2">
    <source>
        <dbReference type="ARBA" id="ARBA00022679"/>
    </source>
</evidence>
<dbReference type="InterPro" id="IPR011611">
    <property type="entry name" value="PfkB_dom"/>
</dbReference>
<dbReference type="Proteomes" id="UP001652542">
    <property type="component" value="Unassembled WGS sequence"/>
</dbReference>
<organism evidence="5 6">
    <name type="scientific">Albidovulum marisflavi</name>
    <dbReference type="NCBI Taxonomy" id="2984159"/>
    <lineage>
        <taxon>Bacteria</taxon>
        <taxon>Pseudomonadati</taxon>
        <taxon>Pseudomonadota</taxon>
        <taxon>Alphaproteobacteria</taxon>
        <taxon>Rhodobacterales</taxon>
        <taxon>Paracoccaceae</taxon>
        <taxon>Albidovulum</taxon>
    </lineage>
</organism>
<dbReference type="PANTHER" id="PTHR43085">
    <property type="entry name" value="HEXOKINASE FAMILY MEMBER"/>
    <property type="match status" value="1"/>
</dbReference>
<reference evidence="5 6" key="1">
    <citation type="submission" date="2022-10" db="EMBL/GenBank/DDBJ databases">
        <title>Defluviimonas sp. nov., isolated from ocean surface water.</title>
        <authorList>
            <person name="He W."/>
            <person name="Wang L."/>
            <person name="Zhang D.-F."/>
        </authorList>
    </citation>
    <scope>NUCLEOTIDE SEQUENCE [LARGE SCALE GENOMIC DNA]</scope>
    <source>
        <strain evidence="5 6">WL0002</strain>
    </source>
</reference>
<evidence type="ECO:0000313" key="5">
    <source>
        <dbReference type="EMBL" id="MCV2870317.1"/>
    </source>
</evidence>
<keyword evidence="2" id="KW-0808">Transferase</keyword>
<dbReference type="InterPro" id="IPR029056">
    <property type="entry name" value="Ribokinase-like"/>
</dbReference>
<dbReference type="SUPFAM" id="SSF53613">
    <property type="entry name" value="Ribokinase-like"/>
    <property type="match status" value="1"/>
</dbReference>
<dbReference type="InterPro" id="IPR002173">
    <property type="entry name" value="Carboh/pur_kinase_PfkB_CS"/>
</dbReference>
<proteinExistence type="inferred from homology"/>
<evidence type="ECO:0000256" key="1">
    <source>
        <dbReference type="ARBA" id="ARBA00010688"/>
    </source>
</evidence>
<gene>
    <name evidence="5" type="ORF">OEW28_16995</name>
</gene>
<keyword evidence="6" id="KW-1185">Reference proteome</keyword>
<dbReference type="RefSeq" id="WP_263735988.1">
    <property type="nucleotide sequence ID" value="NZ_JAOWKY010000005.1"/>
</dbReference>
<dbReference type="PROSITE" id="PS00584">
    <property type="entry name" value="PFKB_KINASES_2"/>
    <property type="match status" value="1"/>
</dbReference>
<dbReference type="Pfam" id="PF00294">
    <property type="entry name" value="PfkB"/>
    <property type="match status" value="1"/>
</dbReference>